<feature type="domain" description="RING-type" evidence="6">
    <location>
        <begin position="385"/>
        <end position="424"/>
    </location>
</feature>
<comment type="caution">
    <text evidence="7">The sequence shown here is derived from an EMBL/GenBank/DDBJ whole genome shotgun (WGS) entry which is preliminary data.</text>
</comment>
<feature type="compositionally biased region" description="Polar residues" evidence="5">
    <location>
        <begin position="452"/>
        <end position="469"/>
    </location>
</feature>
<dbReference type="GO" id="GO:0012505">
    <property type="term" value="C:endomembrane system"/>
    <property type="evidence" value="ECO:0007669"/>
    <property type="project" value="TreeGrafter"/>
</dbReference>
<feature type="compositionally biased region" description="Low complexity" evidence="5">
    <location>
        <begin position="542"/>
        <end position="564"/>
    </location>
</feature>
<dbReference type="GO" id="GO:0043161">
    <property type="term" value="P:proteasome-mediated ubiquitin-dependent protein catabolic process"/>
    <property type="evidence" value="ECO:0007669"/>
    <property type="project" value="TreeGrafter"/>
</dbReference>
<feature type="region of interest" description="Disordered" evidence="5">
    <location>
        <begin position="173"/>
        <end position="195"/>
    </location>
</feature>
<evidence type="ECO:0000256" key="4">
    <source>
        <dbReference type="PROSITE-ProRule" id="PRU00175"/>
    </source>
</evidence>
<feature type="compositionally biased region" description="Polar residues" evidence="5">
    <location>
        <begin position="359"/>
        <end position="376"/>
    </location>
</feature>
<evidence type="ECO:0000259" key="6">
    <source>
        <dbReference type="PROSITE" id="PS50089"/>
    </source>
</evidence>
<dbReference type="PROSITE" id="PS50089">
    <property type="entry name" value="ZF_RING_2"/>
    <property type="match status" value="1"/>
</dbReference>
<keyword evidence="8" id="KW-1185">Reference proteome</keyword>
<feature type="compositionally biased region" description="Low complexity" evidence="5">
    <location>
        <begin position="340"/>
        <end position="358"/>
    </location>
</feature>
<feature type="region of interest" description="Disordered" evidence="5">
    <location>
        <begin position="302"/>
        <end position="382"/>
    </location>
</feature>
<feature type="compositionally biased region" description="Basic and acidic residues" evidence="5">
    <location>
        <begin position="614"/>
        <end position="624"/>
    </location>
</feature>
<feature type="region of interest" description="Disordered" evidence="5">
    <location>
        <begin position="1"/>
        <end position="142"/>
    </location>
</feature>
<feature type="compositionally biased region" description="Low complexity" evidence="5">
    <location>
        <begin position="15"/>
        <end position="37"/>
    </location>
</feature>
<protein>
    <recommendedName>
        <fullName evidence="6">RING-type domain-containing protein</fullName>
    </recommendedName>
</protein>
<dbReference type="AlphaFoldDB" id="A0A642UMB3"/>
<feature type="compositionally biased region" description="Polar residues" evidence="5">
    <location>
        <begin position="582"/>
        <end position="600"/>
    </location>
</feature>
<dbReference type="EMBL" id="SWFT01000101">
    <property type="protein sequence ID" value="KAA8901598.1"/>
    <property type="molecule type" value="Genomic_DNA"/>
</dbReference>
<evidence type="ECO:0000256" key="5">
    <source>
        <dbReference type="SAM" id="MobiDB-lite"/>
    </source>
</evidence>
<evidence type="ECO:0000256" key="3">
    <source>
        <dbReference type="ARBA" id="ARBA00022833"/>
    </source>
</evidence>
<reference evidence="7 8" key="1">
    <citation type="submission" date="2019-07" db="EMBL/GenBank/DDBJ databases">
        <title>Genome assembly of two rare yeast pathogens: Diutina rugosa and Trichomonascus ciferrii.</title>
        <authorList>
            <person name="Mixao V."/>
            <person name="Saus E."/>
            <person name="Hansen A."/>
            <person name="Lass-Flor C."/>
            <person name="Gabaldon T."/>
        </authorList>
    </citation>
    <scope>NUCLEOTIDE SEQUENCE [LARGE SCALE GENOMIC DNA]</scope>
    <source>
        <strain evidence="7 8">CBS 613</strain>
    </source>
</reference>
<dbReference type="PANTHER" id="PTHR22763">
    <property type="entry name" value="RING ZINC FINGER PROTEIN"/>
    <property type="match status" value="1"/>
</dbReference>
<feature type="compositionally biased region" description="Polar residues" evidence="5">
    <location>
        <begin position="132"/>
        <end position="142"/>
    </location>
</feature>
<keyword evidence="3" id="KW-0862">Zinc</keyword>
<dbReference type="OrthoDB" id="8062037at2759"/>
<keyword evidence="1" id="KW-0479">Metal-binding</keyword>
<feature type="compositionally biased region" description="Pro residues" evidence="5">
    <location>
        <begin position="532"/>
        <end position="541"/>
    </location>
</feature>
<name>A0A642UMB3_DIURU</name>
<dbReference type="GO" id="GO:0008270">
    <property type="term" value="F:zinc ion binding"/>
    <property type="evidence" value="ECO:0007669"/>
    <property type="project" value="UniProtKB-KW"/>
</dbReference>
<proteinExistence type="predicted"/>
<organism evidence="7 8">
    <name type="scientific">Diutina rugosa</name>
    <name type="common">Yeast</name>
    <name type="synonym">Candida rugosa</name>
    <dbReference type="NCBI Taxonomy" id="5481"/>
    <lineage>
        <taxon>Eukaryota</taxon>
        <taxon>Fungi</taxon>
        <taxon>Dikarya</taxon>
        <taxon>Ascomycota</taxon>
        <taxon>Saccharomycotina</taxon>
        <taxon>Pichiomycetes</taxon>
        <taxon>Debaryomycetaceae</taxon>
        <taxon>Diutina</taxon>
    </lineage>
</organism>
<dbReference type="Proteomes" id="UP000449547">
    <property type="component" value="Unassembled WGS sequence"/>
</dbReference>
<sequence>MNRRDPPAPSDDRPPATTDTSASATTGANGASGANEAPPAPAPPASSSSSSSPPAPRRHHVVLESVDDAATSDTIGNVSGDTTIDSASLASTAAETATSAFSADDPPASAASDAASADTTTDATTAPDVDRSTSAADGASTTDGASSFFDHLMAMARSYNPINDILGTGAGVGAGPGAGSADTPRPASPAPAPDDDQAIVITVNYVFSDQNNPDTPNRSGSLVMSLPNNSSNREPSAIQEFVRLATQMAYSSIFDGSGNHLFPGRGITFDKFASFPFVTHLDDDNRKCYICFEDMELGAREPEATDDAAAAGTASEGDRTVKKRRLYDNTSETTSRDSLSSTAPAATESAASRASTTSGDGANTTDGANSSGSATGDSGRPPKYLCDHREEFAHVAIELPCHHVFGRSCLSEWLKDHATCPLCREKLEEPRSSPFTSGSSGFTLFQFPQFPARNTPNSTSANAQNDTTSAAPGAGAAASEFGLDFLTALSGGRSGDAAPSPRGRDGATTSTRRGRGLLGRMLRLGELDVPESSPPPPPPPRSADAGSSSSSSSSTRPASTRAPSIISVLPFGPPPSALFPQGVSSRRTPQGVETTEDNGQSPPPLPPRQWRRRRDSESRDGDDS</sequence>
<evidence type="ECO:0000256" key="2">
    <source>
        <dbReference type="ARBA" id="ARBA00022771"/>
    </source>
</evidence>
<accession>A0A642UMB3</accession>
<dbReference type="InterPro" id="IPR050731">
    <property type="entry name" value="HRD1_E3_ubiq-ligases"/>
</dbReference>
<feature type="region of interest" description="Disordered" evidence="5">
    <location>
        <begin position="451"/>
        <end position="475"/>
    </location>
</feature>
<feature type="region of interest" description="Disordered" evidence="5">
    <location>
        <begin position="492"/>
        <end position="624"/>
    </location>
</feature>
<keyword evidence="2 4" id="KW-0863">Zinc-finger</keyword>
<dbReference type="Gene3D" id="3.30.40.10">
    <property type="entry name" value="Zinc/RING finger domain, C3HC4 (zinc finger)"/>
    <property type="match status" value="1"/>
</dbReference>
<feature type="compositionally biased region" description="Low complexity" evidence="5">
    <location>
        <begin position="86"/>
        <end position="127"/>
    </location>
</feature>
<dbReference type="VEuPathDB" id="FungiDB:DIURU_003126"/>
<dbReference type="Pfam" id="PF13639">
    <property type="entry name" value="zf-RING_2"/>
    <property type="match status" value="1"/>
</dbReference>
<dbReference type="InterPro" id="IPR013083">
    <property type="entry name" value="Znf_RING/FYVE/PHD"/>
</dbReference>
<dbReference type="GO" id="GO:0061630">
    <property type="term" value="F:ubiquitin protein ligase activity"/>
    <property type="evidence" value="ECO:0007669"/>
    <property type="project" value="TreeGrafter"/>
</dbReference>
<feature type="compositionally biased region" description="Polar residues" evidence="5">
    <location>
        <begin position="328"/>
        <end position="339"/>
    </location>
</feature>
<dbReference type="RefSeq" id="XP_034012035.1">
    <property type="nucleotide sequence ID" value="XM_034155854.1"/>
</dbReference>
<evidence type="ECO:0000313" key="8">
    <source>
        <dbReference type="Proteomes" id="UP000449547"/>
    </source>
</evidence>
<gene>
    <name evidence="7" type="ORF">DIURU_003126</name>
</gene>
<dbReference type="SUPFAM" id="SSF57850">
    <property type="entry name" value="RING/U-box"/>
    <property type="match status" value="1"/>
</dbReference>
<evidence type="ECO:0000313" key="7">
    <source>
        <dbReference type="EMBL" id="KAA8901598.1"/>
    </source>
</evidence>
<dbReference type="GeneID" id="54781777"/>
<dbReference type="OMA" id="ISTHEWN"/>
<feature type="compositionally biased region" description="Basic and acidic residues" evidence="5">
    <location>
        <begin position="1"/>
        <end position="14"/>
    </location>
</feature>
<dbReference type="InterPro" id="IPR001841">
    <property type="entry name" value="Znf_RING"/>
</dbReference>
<evidence type="ECO:0000256" key="1">
    <source>
        <dbReference type="ARBA" id="ARBA00022723"/>
    </source>
</evidence>
<feature type="compositionally biased region" description="Polar residues" evidence="5">
    <location>
        <begin position="71"/>
        <end position="85"/>
    </location>
</feature>